<name>A0A386H4N7_9CLOT</name>
<evidence type="ECO:0000256" key="1">
    <source>
        <dbReference type="SAM" id="Phobius"/>
    </source>
</evidence>
<feature type="transmembrane region" description="Helical" evidence="1">
    <location>
        <begin position="12"/>
        <end position="31"/>
    </location>
</feature>
<dbReference type="GO" id="GO:0016020">
    <property type="term" value="C:membrane"/>
    <property type="evidence" value="ECO:0007669"/>
    <property type="project" value="InterPro"/>
</dbReference>
<organism evidence="2 3">
    <name type="scientific">Clostridium fermenticellae</name>
    <dbReference type="NCBI Taxonomy" id="2068654"/>
    <lineage>
        <taxon>Bacteria</taxon>
        <taxon>Bacillati</taxon>
        <taxon>Bacillota</taxon>
        <taxon>Clostridia</taxon>
        <taxon>Eubacteriales</taxon>
        <taxon>Clostridiaceae</taxon>
        <taxon>Clostridium</taxon>
    </lineage>
</organism>
<keyword evidence="1" id="KW-0472">Membrane</keyword>
<reference evidence="2 3" key="1">
    <citation type="journal article" date="2019" name="Int. J. Syst. Evol. Microbiol.">
        <title>Clostridium fermenticellae sp. nov., isolated from the mud in a fermentation cellar for the production of the Chinese liquor, baijiu.</title>
        <authorList>
            <person name="Xu P.X."/>
            <person name="Chai L.J."/>
            <person name="Qiu T."/>
            <person name="Zhang X.J."/>
            <person name="Lu Z.M."/>
            <person name="Xiao C."/>
            <person name="Wang S.T."/>
            <person name="Shen C.H."/>
            <person name="Shi J.S."/>
            <person name="Xu Z.H."/>
        </authorList>
    </citation>
    <scope>NUCLEOTIDE SEQUENCE [LARGE SCALE GENOMIC DNA]</scope>
    <source>
        <strain evidence="2 3">JN500901</strain>
    </source>
</reference>
<dbReference type="OrthoDB" id="283553at2"/>
<dbReference type="EMBL" id="CP032416">
    <property type="protein sequence ID" value="AYD40626.1"/>
    <property type="molecule type" value="Genomic_DNA"/>
</dbReference>
<keyword evidence="1" id="KW-1133">Transmembrane helix</keyword>
<accession>A0A386H4N7</accession>
<proteinExistence type="predicted"/>
<dbReference type="InterPro" id="IPR003425">
    <property type="entry name" value="CCB3/YggT"/>
</dbReference>
<dbReference type="RefSeq" id="WP_119972673.1">
    <property type="nucleotide sequence ID" value="NZ_CP032416.1"/>
</dbReference>
<keyword evidence="1" id="KW-0812">Transmembrane</keyword>
<keyword evidence="3" id="KW-1185">Reference proteome</keyword>
<evidence type="ECO:0000313" key="2">
    <source>
        <dbReference type="EMBL" id="AYD40626.1"/>
    </source>
</evidence>
<feature type="transmembrane region" description="Helical" evidence="1">
    <location>
        <begin position="60"/>
        <end position="80"/>
    </location>
</feature>
<protein>
    <submittedName>
        <fullName evidence="2">YggT family protein</fullName>
    </submittedName>
</protein>
<gene>
    <name evidence="2" type="ORF">D4Z93_08825</name>
</gene>
<sequence>MITNTLSMALSLLFRFIEAAIILDVIFSWIMPGRSNALLDIIHVFTEPFMMPGRKLQEKIMPGLMIDFSPIVALLILDLLERIVFSIL</sequence>
<dbReference type="Proteomes" id="UP000266301">
    <property type="component" value="Chromosome"/>
</dbReference>
<dbReference type="KEGG" id="cfer:D4Z93_08825"/>
<dbReference type="Pfam" id="PF02325">
    <property type="entry name" value="CCB3_YggT"/>
    <property type="match status" value="1"/>
</dbReference>
<evidence type="ECO:0000313" key="3">
    <source>
        <dbReference type="Proteomes" id="UP000266301"/>
    </source>
</evidence>
<dbReference type="AlphaFoldDB" id="A0A386H4N7"/>